<dbReference type="AlphaFoldDB" id="C1DGY3"/>
<sequence length="195" mass="21484">MPSAFPSFSSRRFDSMRRPSFLLPVLLLASSLSHAEPPELDWLELMPEADRQALEDMPDIVHDTPETDGDFTARGGLKQKSRSLPAVMYSAKTVPALDGREIRLGGYPVPLENDGEGRSTTFFLVPYPGACIHLPPPPPNQIVLVRYPKGFRVDDISLPLWVDGRLRVEKISNDLADAAYAIDASGVEVVEEEGL</sequence>
<dbReference type="STRING" id="322710.Avin_01230"/>
<dbReference type="eggNOG" id="COG3495">
    <property type="taxonomic scope" value="Bacteria"/>
</dbReference>
<keyword evidence="3" id="KW-1185">Reference proteome</keyword>
<dbReference type="KEGG" id="avn:Avin_01230"/>
<dbReference type="HOGENOM" id="CLU_099457_1_0_6"/>
<dbReference type="Pfam" id="PF11736">
    <property type="entry name" value="DUF3299"/>
    <property type="match status" value="1"/>
</dbReference>
<reference evidence="2 3" key="1">
    <citation type="journal article" date="2009" name="J. Bacteriol.">
        <title>Genome sequence of Azotobacter vinelandii, an obligate aerobe specialized to support diverse anaerobic metabolic processes.</title>
        <authorList>
            <person name="Setubal J.C."/>
            <person name="dos Santos P."/>
            <person name="Goldman B.S."/>
            <person name="Ertesvag H."/>
            <person name="Espin G."/>
            <person name="Rubio L.M."/>
            <person name="Valla S."/>
            <person name="Almeida N.F."/>
            <person name="Balasubramanian D."/>
            <person name="Cromes L."/>
            <person name="Curatti L."/>
            <person name="Du Z."/>
            <person name="Godsy E."/>
            <person name="Goodner B."/>
            <person name="Hellner-Burris K."/>
            <person name="Hernandez J.A."/>
            <person name="Houmiel K."/>
            <person name="Imperial J."/>
            <person name="Kennedy C."/>
            <person name="Larson T.J."/>
            <person name="Latreille P."/>
            <person name="Ligon L.S."/>
            <person name="Lu J."/>
            <person name="Maerk M."/>
            <person name="Miller N.M."/>
            <person name="Norton S."/>
            <person name="O'Carroll I.P."/>
            <person name="Paulsen I."/>
            <person name="Raulfs E.C."/>
            <person name="Roemer R."/>
            <person name="Rosser J."/>
            <person name="Segura D."/>
            <person name="Slater S."/>
            <person name="Stricklin S.L."/>
            <person name="Studholme D.J."/>
            <person name="Sun J."/>
            <person name="Viana C.J."/>
            <person name="Wallin E."/>
            <person name="Wang B."/>
            <person name="Wheeler C."/>
            <person name="Zhu H."/>
            <person name="Dean D.R."/>
            <person name="Dixon R."/>
            <person name="Wood D."/>
        </authorList>
    </citation>
    <scope>NUCLEOTIDE SEQUENCE [LARGE SCALE GENOMIC DNA]</scope>
    <source>
        <strain evidence="3">DJ / ATCC BAA-1303</strain>
    </source>
</reference>
<evidence type="ECO:0008006" key="4">
    <source>
        <dbReference type="Google" id="ProtNLM"/>
    </source>
</evidence>
<accession>C1DGY3</accession>
<gene>
    <name evidence="2" type="ordered locus">Avin_01230</name>
</gene>
<evidence type="ECO:0000313" key="2">
    <source>
        <dbReference type="EMBL" id="ACO76390.1"/>
    </source>
</evidence>
<dbReference type="Gene3D" id="2.40.50.870">
    <property type="entry name" value="Protein of unknown function (DUF3299)"/>
    <property type="match status" value="1"/>
</dbReference>
<evidence type="ECO:0000313" key="3">
    <source>
        <dbReference type="Proteomes" id="UP000002424"/>
    </source>
</evidence>
<organism evidence="2 3">
    <name type="scientific">Azotobacter vinelandii (strain DJ / ATCC BAA-1303)</name>
    <dbReference type="NCBI Taxonomy" id="322710"/>
    <lineage>
        <taxon>Bacteria</taxon>
        <taxon>Pseudomonadati</taxon>
        <taxon>Pseudomonadota</taxon>
        <taxon>Gammaproteobacteria</taxon>
        <taxon>Pseudomonadales</taxon>
        <taxon>Pseudomonadaceae</taxon>
        <taxon>Azotobacter</taxon>
    </lineage>
</organism>
<dbReference type="EnsemblBacteria" id="ACO76390">
    <property type="protein sequence ID" value="ACO76390"/>
    <property type="gene ID" value="Avin_01230"/>
</dbReference>
<keyword evidence="1" id="KW-0732">Signal</keyword>
<feature type="signal peptide" evidence="1">
    <location>
        <begin position="1"/>
        <end position="35"/>
    </location>
</feature>
<feature type="chain" id="PRO_5002905999" description="Lipoprotein" evidence="1">
    <location>
        <begin position="36"/>
        <end position="195"/>
    </location>
</feature>
<dbReference type="Proteomes" id="UP000002424">
    <property type="component" value="Chromosome"/>
</dbReference>
<name>C1DGY3_AZOVD</name>
<proteinExistence type="predicted"/>
<dbReference type="InterPro" id="IPR021727">
    <property type="entry name" value="DUF3299"/>
</dbReference>
<dbReference type="EMBL" id="CP001157">
    <property type="protein sequence ID" value="ACO76390.1"/>
    <property type="molecule type" value="Genomic_DNA"/>
</dbReference>
<protein>
    <recommendedName>
        <fullName evidence="4">Lipoprotein</fullName>
    </recommendedName>
</protein>
<dbReference type="OrthoDB" id="9784998at2"/>
<evidence type="ECO:0000256" key="1">
    <source>
        <dbReference type="SAM" id="SignalP"/>
    </source>
</evidence>